<feature type="compositionally biased region" description="Low complexity" evidence="1">
    <location>
        <begin position="26"/>
        <end position="47"/>
    </location>
</feature>
<dbReference type="InterPro" id="IPR006311">
    <property type="entry name" value="TAT_signal"/>
</dbReference>
<dbReference type="CDD" id="cd10917">
    <property type="entry name" value="CE4_NodB_like_6s_7s"/>
    <property type="match status" value="1"/>
</dbReference>
<dbReference type="PROSITE" id="PS51318">
    <property type="entry name" value="TAT"/>
    <property type="match status" value="1"/>
</dbReference>
<reference evidence="4" key="1">
    <citation type="submission" date="2022-10" db="EMBL/GenBank/DDBJ databases">
        <title>Rhodococcus sp.75.</title>
        <authorList>
            <person name="Sun M."/>
        </authorList>
    </citation>
    <scope>NUCLEOTIDE SEQUENCE</scope>
    <source>
        <strain evidence="4">75</strain>
    </source>
</reference>
<sequence>MNRSLPRRTLLAVAVAAVAAACSRATRPGAAAPATTTGTPTVPAPTATTPPPTTPAAATGPAVEVGNGPRGSTQVALTFHASGAASTATQVLAALAATGAQVTVFVVGTWLRDNPAMAATITAAGHELANHTWSHPTLENLDEAGIRDELLRCRDELAAAGTPPRYARQSGAQHSTPLIRKVAGELGYPTVVSYDVDSLDFTDPGAATVRAQVATATGGSIVSMHFGHADTVSALPGVLGDLAARGLTPVTLSTMLGAA</sequence>
<dbReference type="EMBL" id="CP110615">
    <property type="protein sequence ID" value="UZJ26452.1"/>
    <property type="molecule type" value="Genomic_DNA"/>
</dbReference>
<evidence type="ECO:0000313" key="5">
    <source>
        <dbReference type="Proteomes" id="UP001164965"/>
    </source>
</evidence>
<dbReference type="Gene3D" id="3.20.20.370">
    <property type="entry name" value="Glycoside hydrolase/deacetylase"/>
    <property type="match status" value="1"/>
</dbReference>
<evidence type="ECO:0000256" key="1">
    <source>
        <dbReference type="SAM" id="MobiDB-lite"/>
    </source>
</evidence>
<feature type="region of interest" description="Disordered" evidence="1">
    <location>
        <begin position="26"/>
        <end position="62"/>
    </location>
</feature>
<dbReference type="RefSeq" id="WP_265384556.1">
    <property type="nucleotide sequence ID" value="NZ_CP110615.1"/>
</dbReference>
<dbReference type="Pfam" id="PF01522">
    <property type="entry name" value="Polysacc_deac_1"/>
    <property type="match status" value="1"/>
</dbReference>
<keyword evidence="5" id="KW-1185">Reference proteome</keyword>
<dbReference type="PANTHER" id="PTHR10587:SF137">
    <property type="entry name" value="4-DEOXY-4-FORMAMIDO-L-ARABINOSE-PHOSPHOUNDECAPRENOL DEFORMYLASE ARND-RELATED"/>
    <property type="match status" value="1"/>
</dbReference>
<dbReference type="PANTHER" id="PTHR10587">
    <property type="entry name" value="GLYCOSYL TRANSFERASE-RELATED"/>
    <property type="match status" value="1"/>
</dbReference>
<protein>
    <submittedName>
        <fullName evidence="4">Polysaccharide deacetylase family protein</fullName>
    </submittedName>
</protein>
<evidence type="ECO:0000259" key="3">
    <source>
        <dbReference type="PROSITE" id="PS51677"/>
    </source>
</evidence>
<keyword evidence="2" id="KW-0732">Signal</keyword>
<organism evidence="4 5">
    <name type="scientific">Rhodococcus antarcticus</name>
    <dbReference type="NCBI Taxonomy" id="2987751"/>
    <lineage>
        <taxon>Bacteria</taxon>
        <taxon>Bacillati</taxon>
        <taxon>Actinomycetota</taxon>
        <taxon>Actinomycetes</taxon>
        <taxon>Mycobacteriales</taxon>
        <taxon>Nocardiaceae</taxon>
        <taxon>Rhodococcus</taxon>
    </lineage>
</organism>
<name>A0ABY6P459_9NOCA</name>
<gene>
    <name evidence="4" type="ORF">RHODO2019_08680</name>
</gene>
<dbReference type="InterPro" id="IPR002509">
    <property type="entry name" value="NODB_dom"/>
</dbReference>
<feature type="domain" description="NodB homology" evidence="3">
    <location>
        <begin position="73"/>
        <end position="250"/>
    </location>
</feature>
<dbReference type="SUPFAM" id="SSF88713">
    <property type="entry name" value="Glycoside hydrolase/deacetylase"/>
    <property type="match status" value="1"/>
</dbReference>
<evidence type="ECO:0000313" key="4">
    <source>
        <dbReference type="EMBL" id="UZJ26452.1"/>
    </source>
</evidence>
<feature type="chain" id="PRO_5045858356" evidence="2">
    <location>
        <begin position="26"/>
        <end position="259"/>
    </location>
</feature>
<proteinExistence type="predicted"/>
<accession>A0ABY6P459</accession>
<dbReference type="Proteomes" id="UP001164965">
    <property type="component" value="Chromosome"/>
</dbReference>
<feature type="signal peptide" evidence="2">
    <location>
        <begin position="1"/>
        <end position="25"/>
    </location>
</feature>
<evidence type="ECO:0000256" key="2">
    <source>
        <dbReference type="SAM" id="SignalP"/>
    </source>
</evidence>
<dbReference type="InterPro" id="IPR011330">
    <property type="entry name" value="Glyco_hydro/deAcase_b/a-brl"/>
</dbReference>
<dbReference type="InterPro" id="IPR050248">
    <property type="entry name" value="Polysacc_deacetylase_ArnD"/>
</dbReference>
<dbReference type="PROSITE" id="PS51677">
    <property type="entry name" value="NODB"/>
    <property type="match status" value="1"/>
</dbReference>
<dbReference type="PROSITE" id="PS51257">
    <property type="entry name" value="PROKAR_LIPOPROTEIN"/>
    <property type="match status" value="1"/>
</dbReference>